<evidence type="ECO:0000256" key="2">
    <source>
        <dbReference type="SAM" id="Phobius"/>
    </source>
</evidence>
<dbReference type="Pfam" id="PF01757">
    <property type="entry name" value="Acyl_transf_3"/>
    <property type="match status" value="1"/>
</dbReference>
<name>A0A1L7XQF2_9HELO</name>
<keyword evidence="2" id="KW-1133">Transmembrane helix</keyword>
<dbReference type="OrthoDB" id="5819582at2759"/>
<dbReference type="PANTHER" id="PTHR23028:SF134">
    <property type="entry name" value="PUTATIVE (AFU_ORTHOLOGUE AFUA_4G08520)-RELATED"/>
    <property type="match status" value="1"/>
</dbReference>
<feature type="transmembrane region" description="Helical" evidence="2">
    <location>
        <begin position="448"/>
        <end position="470"/>
    </location>
</feature>
<protein>
    <recommendedName>
        <fullName evidence="3">Acyltransferase 3 domain-containing protein</fullName>
    </recommendedName>
</protein>
<accession>A0A1L7XQF2</accession>
<organism evidence="4 5">
    <name type="scientific">Phialocephala subalpina</name>
    <dbReference type="NCBI Taxonomy" id="576137"/>
    <lineage>
        <taxon>Eukaryota</taxon>
        <taxon>Fungi</taxon>
        <taxon>Dikarya</taxon>
        <taxon>Ascomycota</taxon>
        <taxon>Pezizomycotina</taxon>
        <taxon>Leotiomycetes</taxon>
        <taxon>Helotiales</taxon>
        <taxon>Mollisiaceae</taxon>
        <taxon>Phialocephala</taxon>
        <taxon>Phialocephala fortinii species complex</taxon>
    </lineage>
</organism>
<feature type="transmembrane region" description="Helical" evidence="2">
    <location>
        <begin position="147"/>
        <end position="164"/>
    </location>
</feature>
<dbReference type="InterPro" id="IPR050879">
    <property type="entry name" value="Acyltransferase_3"/>
</dbReference>
<dbReference type="GO" id="GO:0016747">
    <property type="term" value="F:acyltransferase activity, transferring groups other than amino-acyl groups"/>
    <property type="evidence" value="ECO:0007669"/>
    <property type="project" value="InterPro"/>
</dbReference>
<evidence type="ECO:0000256" key="1">
    <source>
        <dbReference type="SAM" id="MobiDB-lite"/>
    </source>
</evidence>
<feature type="transmembrane region" description="Helical" evidence="2">
    <location>
        <begin position="482"/>
        <end position="499"/>
    </location>
</feature>
<dbReference type="EMBL" id="FJOG01000042">
    <property type="protein sequence ID" value="CZR67270.1"/>
    <property type="molecule type" value="Genomic_DNA"/>
</dbReference>
<dbReference type="AlphaFoldDB" id="A0A1L7XQF2"/>
<proteinExistence type="predicted"/>
<dbReference type="Proteomes" id="UP000184330">
    <property type="component" value="Unassembled WGS sequence"/>
</dbReference>
<feature type="transmembrane region" description="Helical" evidence="2">
    <location>
        <begin position="184"/>
        <end position="208"/>
    </location>
</feature>
<evidence type="ECO:0000313" key="4">
    <source>
        <dbReference type="EMBL" id="CZR67270.1"/>
    </source>
</evidence>
<reference evidence="4 5" key="1">
    <citation type="submission" date="2016-03" db="EMBL/GenBank/DDBJ databases">
        <authorList>
            <person name="Ploux O."/>
        </authorList>
    </citation>
    <scope>NUCLEOTIDE SEQUENCE [LARGE SCALE GENOMIC DNA]</scope>
    <source>
        <strain evidence="4 5">UAMH 11012</strain>
    </source>
</reference>
<dbReference type="PANTHER" id="PTHR23028">
    <property type="entry name" value="ACETYLTRANSFERASE"/>
    <property type="match status" value="1"/>
</dbReference>
<feature type="transmembrane region" description="Helical" evidence="2">
    <location>
        <begin position="97"/>
        <end position="126"/>
    </location>
</feature>
<sequence>MEALSSFLRPKISHVYQALPETAPTAIASSNLSDSGDDERKTIRSSTDEEQASLCDSPTPQRRILSIFDGIVSSSHLFPSNKEQGFFDHTPRTWRGIFSLCLWVLSSLAQGLVALLPSFITILWPWQKREEAKRISPTAYLNGVRGIAAYSVFWQHFLTIFYQGDRLFAWHHRLQDTWIIQLPIISLLHSGMFPVTTFFILSGFVLSYRPLQHVRSRNYEAVLKNLSSSVFRRGLRLFLPVIPPLLCIAIAVHYNYDGHGGQPTLYADLKIAFWQFERLVSFFDTNLYFPGPDPALCKYTASGVPRIDNGVHLRIGPLAGKDLDTNGYTGLSMLVRPIPWRLGDLAVPHWRDFGGNATYTRGLEFEVHSCRSSPRSETSETLAICNHAPGYATIASFAPASFQYSDHVRAIFWCSVGSTLLILSLENFSPLQYPFATRFVQYLGNISFSVYILHIPFIHTIGVSITYDWIHWAERHGWDSSWGWIIGGFVITPWLFWIADVQWRLVDEGAVKLARWVEGKAIADERSALSRERPFQGLPRFTADHPGSTPE</sequence>
<gene>
    <name evidence="4" type="ORF">PAC_17169</name>
</gene>
<feature type="transmembrane region" description="Helical" evidence="2">
    <location>
        <begin position="237"/>
        <end position="256"/>
    </location>
</feature>
<feature type="transmembrane region" description="Helical" evidence="2">
    <location>
        <begin position="410"/>
        <end position="428"/>
    </location>
</feature>
<evidence type="ECO:0000313" key="5">
    <source>
        <dbReference type="Proteomes" id="UP000184330"/>
    </source>
</evidence>
<keyword evidence="5" id="KW-1185">Reference proteome</keyword>
<keyword evidence="2" id="KW-0472">Membrane</keyword>
<feature type="region of interest" description="Disordered" evidence="1">
    <location>
        <begin position="27"/>
        <end position="56"/>
    </location>
</feature>
<keyword evidence="2" id="KW-0812">Transmembrane</keyword>
<feature type="domain" description="Acyltransferase 3" evidence="3">
    <location>
        <begin position="139"/>
        <end position="270"/>
    </location>
</feature>
<dbReference type="InterPro" id="IPR002656">
    <property type="entry name" value="Acyl_transf_3_dom"/>
</dbReference>
<evidence type="ECO:0000259" key="3">
    <source>
        <dbReference type="Pfam" id="PF01757"/>
    </source>
</evidence>